<accession>A0A372FRC6</accession>
<sequence length="180" mass="19762">MPASAHTIAAELRRRLPGLGTKKLHKLLYYCQGHHLATFDRPLFAETISAWDMGPVVGSLWRDEKNGDTPEPAAELGEAELNTIGYVISRYGNLTGNDLERLTHSETPWQWADASRAPGGSTTIRHDWIKNYFQTEGAAIDGPVLDTAQVRGWLHEAAANHQPGPVDSVEALRARLTASV</sequence>
<keyword evidence="3" id="KW-1185">Reference proteome</keyword>
<organism evidence="2 3">
    <name type="scientific">Micromonospora craniellae</name>
    <dbReference type="NCBI Taxonomy" id="2294034"/>
    <lineage>
        <taxon>Bacteria</taxon>
        <taxon>Bacillati</taxon>
        <taxon>Actinomycetota</taxon>
        <taxon>Actinomycetes</taxon>
        <taxon>Micromonosporales</taxon>
        <taxon>Micromonosporaceae</taxon>
        <taxon>Micromonospora</taxon>
    </lineage>
</organism>
<dbReference type="RefSeq" id="WP_117231027.1">
    <property type="nucleotide sequence ID" value="NZ_CP061725.1"/>
</dbReference>
<comment type="caution">
    <text evidence="2">The sequence shown here is derived from an EMBL/GenBank/DDBJ whole genome shotgun (WGS) entry which is preliminary data.</text>
</comment>
<proteinExistence type="predicted"/>
<protein>
    <submittedName>
        <fullName evidence="2">DUF4065 domain-containing protein</fullName>
    </submittedName>
</protein>
<dbReference type="InterPro" id="IPR025272">
    <property type="entry name" value="SocA_Panacea"/>
</dbReference>
<dbReference type="EMBL" id="QVFU01000066">
    <property type="protein sequence ID" value="RFS43337.1"/>
    <property type="molecule type" value="Genomic_DNA"/>
</dbReference>
<evidence type="ECO:0000313" key="2">
    <source>
        <dbReference type="EMBL" id="RFS43337.1"/>
    </source>
</evidence>
<feature type="domain" description="Antitoxin SocA-like Panacea" evidence="1">
    <location>
        <begin position="24"/>
        <end position="110"/>
    </location>
</feature>
<gene>
    <name evidence="2" type="ORF">D0Q02_28375</name>
</gene>
<dbReference type="Pfam" id="PF13274">
    <property type="entry name" value="SocA_Panacea"/>
    <property type="match status" value="1"/>
</dbReference>
<reference evidence="2 3" key="1">
    <citation type="submission" date="2018-08" db="EMBL/GenBank/DDBJ databases">
        <title>Verrucosispora craniellae sp. nov., isolated from a marine sponge in the South China Sea.</title>
        <authorList>
            <person name="Li L."/>
            <person name="Lin H.W."/>
        </authorList>
    </citation>
    <scope>NUCLEOTIDE SEQUENCE [LARGE SCALE GENOMIC DNA]</scope>
    <source>
        <strain evidence="2 3">LHW63014</strain>
    </source>
</reference>
<evidence type="ECO:0000259" key="1">
    <source>
        <dbReference type="Pfam" id="PF13274"/>
    </source>
</evidence>
<dbReference type="AlphaFoldDB" id="A0A372FRC6"/>
<name>A0A372FRC6_9ACTN</name>
<evidence type="ECO:0000313" key="3">
    <source>
        <dbReference type="Proteomes" id="UP000262621"/>
    </source>
</evidence>
<dbReference type="Proteomes" id="UP000262621">
    <property type="component" value="Unassembled WGS sequence"/>
</dbReference>
<dbReference type="OrthoDB" id="9799173at2"/>